<evidence type="ECO:0000313" key="2">
    <source>
        <dbReference type="EMBL" id="GBL81750.1"/>
    </source>
</evidence>
<keyword evidence="1" id="KW-1133">Transmembrane helix</keyword>
<keyword evidence="3" id="KW-1185">Reference proteome</keyword>
<evidence type="ECO:0000313" key="3">
    <source>
        <dbReference type="Proteomes" id="UP000499080"/>
    </source>
</evidence>
<organism evidence="2 3">
    <name type="scientific">Araneus ventricosus</name>
    <name type="common">Orbweaver spider</name>
    <name type="synonym">Epeira ventricosa</name>
    <dbReference type="NCBI Taxonomy" id="182803"/>
    <lineage>
        <taxon>Eukaryota</taxon>
        <taxon>Metazoa</taxon>
        <taxon>Ecdysozoa</taxon>
        <taxon>Arthropoda</taxon>
        <taxon>Chelicerata</taxon>
        <taxon>Arachnida</taxon>
        <taxon>Araneae</taxon>
        <taxon>Araneomorphae</taxon>
        <taxon>Entelegynae</taxon>
        <taxon>Araneoidea</taxon>
        <taxon>Araneidae</taxon>
        <taxon>Araneus</taxon>
    </lineage>
</organism>
<dbReference type="EMBL" id="BGPR01000026">
    <property type="protein sequence ID" value="GBL81750.1"/>
    <property type="molecule type" value="Genomic_DNA"/>
</dbReference>
<proteinExistence type="predicted"/>
<dbReference type="Proteomes" id="UP000499080">
    <property type="component" value="Unassembled WGS sequence"/>
</dbReference>
<gene>
    <name evidence="2" type="ORF">AVEN_93518_1</name>
</gene>
<feature type="transmembrane region" description="Helical" evidence="1">
    <location>
        <begin position="65"/>
        <end position="87"/>
    </location>
</feature>
<protein>
    <submittedName>
        <fullName evidence="2">Uncharacterized protein</fullName>
    </submittedName>
</protein>
<name>A0A4Y2APS7_ARAVE</name>
<dbReference type="AlphaFoldDB" id="A0A4Y2APS7"/>
<accession>A0A4Y2APS7</accession>
<reference evidence="2 3" key="1">
    <citation type="journal article" date="2019" name="Sci. Rep.">
        <title>Orb-weaving spider Araneus ventricosus genome elucidates the spidroin gene catalogue.</title>
        <authorList>
            <person name="Kono N."/>
            <person name="Nakamura H."/>
            <person name="Ohtoshi R."/>
            <person name="Moran D.A.P."/>
            <person name="Shinohara A."/>
            <person name="Yoshida Y."/>
            <person name="Fujiwara M."/>
            <person name="Mori M."/>
            <person name="Tomita M."/>
            <person name="Arakawa K."/>
        </authorList>
    </citation>
    <scope>NUCLEOTIDE SEQUENCE [LARGE SCALE GENOMIC DNA]</scope>
</reference>
<evidence type="ECO:0000256" key="1">
    <source>
        <dbReference type="SAM" id="Phobius"/>
    </source>
</evidence>
<comment type="caution">
    <text evidence="2">The sequence shown here is derived from an EMBL/GenBank/DDBJ whole genome shotgun (WGS) entry which is preliminary data.</text>
</comment>
<sequence>MSESFPFEAEIHQALLDRTNRGVEEARNERIRSRSHTKRVDFKTVFAPNKRIGISLDLSLLRVEVVAFLGTFAKAIGLLLFDISICINNERL</sequence>
<keyword evidence="1" id="KW-0472">Membrane</keyword>
<keyword evidence="1" id="KW-0812">Transmembrane</keyword>